<protein>
    <submittedName>
        <fullName evidence="1">Uncharacterized protein</fullName>
    </submittedName>
</protein>
<name>A0ABZ2CHP3_9BACI</name>
<proteinExistence type="predicted"/>
<accession>A0ABZ2CHP3</accession>
<sequence>MTGFVFTDWIGQEWTLFLTVFFVCRPDRERIPWFLYRFLYFQTESGTNALLSLPFPLFSD</sequence>
<evidence type="ECO:0000313" key="1">
    <source>
        <dbReference type="EMBL" id="WVX81318.1"/>
    </source>
</evidence>
<organism evidence="1 2">
    <name type="scientific">Niallia oryzisoli</name>
    <dbReference type="NCBI Taxonomy" id="1737571"/>
    <lineage>
        <taxon>Bacteria</taxon>
        <taxon>Bacillati</taxon>
        <taxon>Bacillota</taxon>
        <taxon>Bacilli</taxon>
        <taxon>Bacillales</taxon>
        <taxon>Bacillaceae</taxon>
        <taxon>Niallia</taxon>
    </lineage>
</organism>
<evidence type="ECO:0000313" key="2">
    <source>
        <dbReference type="Proteomes" id="UP001357223"/>
    </source>
</evidence>
<gene>
    <name evidence="1" type="ORF">R4Z09_29910</name>
</gene>
<dbReference type="EMBL" id="CP137640">
    <property type="protein sequence ID" value="WVX81318.1"/>
    <property type="molecule type" value="Genomic_DNA"/>
</dbReference>
<reference evidence="1 2" key="1">
    <citation type="submission" date="2023-10" db="EMBL/GenBank/DDBJ databases">
        <title>Niallia locisalis sp.nov. isolated from a salt pond sample.</title>
        <authorList>
            <person name="Li X.-J."/>
            <person name="Dong L."/>
        </authorList>
    </citation>
    <scope>NUCLEOTIDE SEQUENCE [LARGE SCALE GENOMIC DNA]</scope>
    <source>
        <strain evidence="1 2">DSM 29761</strain>
    </source>
</reference>
<dbReference type="RefSeq" id="WP_338450246.1">
    <property type="nucleotide sequence ID" value="NZ_CP137640.1"/>
</dbReference>
<keyword evidence="2" id="KW-1185">Reference proteome</keyword>
<dbReference type="Proteomes" id="UP001357223">
    <property type="component" value="Chromosome"/>
</dbReference>